<organism evidence="3 4">
    <name type="scientific">Pantherophis guttatus</name>
    <name type="common">Corn snake</name>
    <name type="synonym">Elaphe guttata</name>
    <dbReference type="NCBI Taxonomy" id="94885"/>
    <lineage>
        <taxon>Eukaryota</taxon>
        <taxon>Metazoa</taxon>
        <taxon>Chordata</taxon>
        <taxon>Craniata</taxon>
        <taxon>Vertebrata</taxon>
        <taxon>Euteleostomi</taxon>
        <taxon>Lepidosauria</taxon>
        <taxon>Squamata</taxon>
        <taxon>Bifurcata</taxon>
        <taxon>Unidentata</taxon>
        <taxon>Episquamata</taxon>
        <taxon>Toxicofera</taxon>
        <taxon>Serpentes</taxon>
        <taxon>Colubroidea</taxon>
        <taxon>Colubridae</taxon>
        <taxon>Colubrinae</taxon>
        <taxon>Pantherophis</taxon>
    </lineage>
</organism>
<feature type="compositionally biased region" description="Pro residues" evidence="1">
    <location>
        <begin position="109"/>
        <end position="119"/>
    </location>
</feature>
<keyword evidence="3" id="KW-1185">Reference proteome</keyword>
<feature type="region of interest" description="Disordered" evidence="1">
    <location>
        <begin position="33"/>
        <end position="123"/>
    </location>
</feature>
<feature type="compositionally biased region" description="Pro residues" evidence="1">
    <location>
        <begin position="199"/>
        <end position="217"/>
    </location>
</feature>
<feature type="compositionally biased region" description="Pro residues" evidence="1">
    <location>
        <begin position="47"/>
        <end position="57"/>
    </location>
</feature>
<gene>
    <name evidence="4" type="primary">LOC117669243</name>
</gene>
<feature type="signal peptide" evidence="2">
    <location>
        <begin position="1"/>
        <end position="19"/>
    </location>
</feature>
<evidence type="ECO:0000256" key="2">
    <source>
        <dbReference type="SAM" id="SignalP"/>
    </source>
</evidence>
<name>A0ABM3ZNI2_PANGU</name>
<sequence>MKLSFVGAVLLISVLGTDAQGYAGSQSYSVSTNYNPQPADPNNIPNLLPPLPPPPPGYSGYSVSTNYNSQRPEPRPYNFPASAEVSYPRPEGNTGYRVDTYFGNHNQQYPPPPPPPPPSSSFLSNMLSTIASYAQKPISMVNDMMGTFTDLLGGLSQPSKRSYPLKNQASYHRPVPVASSQVFVSSYPSHSASNQVGVPPGPYNGLPPLPPPPPPPFVSQVGAPSNSYNGPPPPPLASIQVTSSSDSNSGPPPANSQTYNVRVPAPPQNAM</sequence>
<keyword evidence="2" id="KW-0732">Signal</keyword>
<accession>A0ABM3ZNI2</accession>
<reference evidence="4" key="1">
    <citation type="submission" date="2025-08" db="UniProtKB">
        <authorList>
            <consortium name="RefSeq"/>
        </authorList>
    </citation>
    <scope>IDENTIFICATION</scope>
    <source>
        <tissue evidence="4">Blood</tissue>
    </source>
</reference>
<dbReference type="RefSeq" id="XP_060549921.1">
    <property type="nucleotide sequence ID" value="XM_060693938.1"/>
</dbReference>
<feature type="compositionally biased region" description="Polar residues" evidence="1">
    <location>
        <begin position="239"/>
        <end position="260"/>
    </location>
</feature>
<dbReference type="GeneID" id="117669243"/>
<evidence type="ECO:0000256" key="1">
    <source>
        <dbReference type="SAM" id="MobiDB-lite"/>
    </source>
</evidence>
<evidence type="ECO:0000313" key="4">
    <source>
        <dbReference type="RefSeq" id="XP_060549921.1"/>
    </source>
</evidence>
<protein>
    <submittedName>
        <fullName evidence="4">Uncharacterized protein LOC117669243 isoform X1</fullName>
    </submittedName>
</protein>
<dbReference type="Proteomes" id="UP001652622">
    <property type="component" value="Unplaced"/>
</dbReference>
<feature type="compositionally biased region" description="Polar residues" evidence="1">
    <location>
        <begin position="61"/>
        <end position="71"/>
    </location>
</feature>
<feature type="region of interest" description="Disordered" evidence="1">
    <location>
        <begin position="189"/>
        <end position="271"/>
    </location>
</feature>
<evidence type="ECO:0000313" key="3">
    <source>
        <dbReference type="Proteomes" id="UP001652622"/>
    </source>
</evidence>
<feature type="chain" id="PRO_5046568374" evidence="2">
    <location>
        <begin position="20"/>
        <end position="271"/>
    </location>
</feature>
<proteinExistence type="predicted"/>